<sequence length="66" mass="7220">MRKQITSLLLSLLMLLTLLPTAAWAENAVHSGKCGKDLTWTLENGVLTIEGLDNMENYSSAASTPW</sequence>
<keyword evidence="1" id="KW-0732">Signal</keyword>
<proteinExistence type="predicted"/>
<dbReference type="AlphaFoldDB" id="A0A8I0LAB4"/>
<feature type="chain" id="PRO_5034054167" description="Secreted protein" evidence="1">
    <location>
        <begin position="26"/>
        <end position="66"/>
    </location>
</feature>
<organism evidence="2 3">
    <name type="scientific">Xanthomonas citri pv. citri</name>
    <dbReference type="NCBI Taxonomy" id="611301"/>
    <lineage>
        <taxon>Bacteria</taxon>
        <taxon>Pseudomonadati</taxon>
        <taxon>Pseudomonadota</taxon>
        <taxon>Gammaproteobacteria</taxon>
        <taxon>Lysobacterales</taxon>
        <taxon>Lysobacteraceae</taxon>
        <taxon>Xanthomonas</taxon>
    </lineage>
</organism>
<reference evidence="2" key="1">
    <citation type="submission" date="2020-01" db="EMBL/GenBank/DDBJ databases">
        <authorList>
            <person name="Richard D."/>
        </authorList>
    </citation>
    <scope>NUCLEOTIDE SEQUENCE</scope>
    <source>
        <strain evidence="2">JP541</strain>
    </source>
</reference>
<evidence type="ECO:0000313" key="3">
    <source>
        <dbReference type="Proteomes" id="UP000653002"/>
    </source>
</evidence>
<comment type="caution">
    <text evidence="2">The sequence shown here is derived from an EMBL/GenBank/DDBJ whole genome shotgun (WGS) entry which is preliminary data.</text>
</comment>
<protein>
    <recommendedName>
        <fullName evidence="4">Secreted protein</fullName>
    </recommendedName>
</protein>
<evidence type="ECO:0000256" key="1">
    <source>
        <dbReference type="SAM" id="SignalP"/>
    </source>
</evidence>
<evidence type="ECO:0000313" key="2">
    <source>
        <dbReference type="EMBL" id="MBD4339836.1"/>
    </source>
</evidence>
<dbReference type="Proteomes" id="UP000653002">
    <property type="component" value="Unassembled WGS sequence"/>
</dbReference>
<accession>A0A8I0LAB4</accession>
<gene>
    <name evidence="2" type="ORF">GUH15_28055</name>
</gene>
<dbReference type="EMBL" id="JAABFR010002403">
    <property type="protein sequence ID" value="MBD4339836.1"/>
    <property type="molecule type" value="Genomic_DNA"/>
</dbReference>
<evidence type="ECO:0008006" key="4">
    <source>
        <dbReference type="Google" id="ProtNLM"/>
    </source>
</evidence>
<feature type="signal peptide" evidence="1">
    <location>
        <begin position="1"/>
        <end position="25"/>
    </location>
</feature>
<name>A0A8I0LAB4_XANCI</name>
<feature type="non-terminal residue" evidence="2">
    <location>
        <position position="66"/>
    </location>
</feature>